<feature type="compositionally biased region" description="Low complexity" evidence="1">
    <location>
        <begin position="132"/>
        <end position="168"/>
    </location>
</feature>
<gene>
    <name evidence="2" type="ORF">SCUCBS95973_008998</name>
</gene>
<protein>
    <submittedName>
        <fullName evidence="2">Uncharacterized protein</fullName>
    </submittedName>
</protein>
<name>A0ABP0CR73_9PEZI</name>
<evidence type="ECO:0000313" key="3">
    <source>
        <dbReference type="Proteomes" id="UP001642405"/>
    </source>
</evidence>
<feature type="region of interest" description="Disordered" evidence="1">
    <location>
        <begin position="98"/>
        <end position="191"/>
    </location>
</feature>
<proteinExistence type="predicted"/>
<dbReference type="Proteomes" id="UP001642405">
    <property type="component" value="Unassembled WGS sequence"/>
</dbReference>
<evidence type="ECO:0000256" key="1">
    <source>
        <dbReference type="SAM" id="MobiDB-lite"/>
    </source>
</evidence>
<reference evidence="2 3" key="1">
    <citation type="submission" date="2024-01" db="EMBL/GenBank/DDBJ databases">
        <authorList>
            <person name="Allen C."/>
            <person name="Tagirdzhanova G."/>
        </authorList>
    </citation>
    <scope>NUCLEOTIDE SEQUENCE [LARGE SCALE GENOMIC DNA]</scope>
</reference>
<organism evidence="2 3">
    <name type="scientific">Sporothrix curviconia</name>
    <dbReference type="NCBI Taxonomy" id="1260050"/>
    <lineage>
        <taxon>Eukaryota</taxon>
        <taxon>Fungi</taxon>
        <taxon>Dikarya</taxon>
        <taxon>Ascomycota</taxon>
        <taxon>Pezizomycotina</taxon>
        <taxon>Sordariomycetes</taxon>
        <taxon>Sordariomycetidae</taxon>
        <taxon>Ophiostomatales</taxon>
        <taxon>Ophiostomataceae</taxon>
        <taxon>Sporothrix</taxon>
    </lineage>
</organism>
<comment type="caution">
    <text evidence="2">The sequence shown here is derived from an EMBL/GenBank/DDBJ whole genome shotgun (WGS) entry which is preliminary data.</text>
</comment>
<sequence length="191" mass="20561">MCEYTQREYACGHFKFIAARWCNLYRRTHRRCPPEIAHFEYRTNEICGQCRPQEVPAWQHLVRSNAPVSITGITGINSLADCYRDMDLVPWLGADRRGSCTRRPAATGSRVILPPPATAPHRSGSGLYAPPASTSSASASVSTSSASSSSSSSSKSAGTTSAAGSSTVLSGKISRDSVRRHAKKASVTLRQ</sequence>
<accession>A0ABP0CR73</accession>
<evidence type="ECO:0000313" key="2">
    <source>
        <dbReference type="EMBL" id="CAK7234627.1"/>
    </source>
</evidence>
<keyword evidence="3" id="KW-1185">Reference proteome</keyword>
<dbReference type="EMBL" id="CAWUHB010000087">
    <property type="protein sequence ID" value="CAK7234627.1"/>
    <property type="molecule type" value="Genomic_DNA"/>
</dbReference>